<accession>A0ABV7KYL6</accession>
<dbReference type="RefSeq" id="WP_379899565.1">
    <property type="nucleotide sequence ID" value="NZ_JBHRTR010000023.1"/>
</dbReference>
<proteinExistence type="inferred from homology"/>
<comment type="similarity">
    <text evidence="1">Belongs to the LysR transcriptional regulatory family.</text>
</comment>
<feature type="domain" description="HTH lysR-type" evidence="5">
    <location>
        <begin position="1"/>
        <end position="59"/>
    </location>
</feature>
<evidence type="ECO:0000313" key="7">
    <source>
        <dbReference type="Proteomes" id="UP001595528"/>
    </source>
</evidence>
<dbReference type="InterPro" id="IPR036388">
    <property type="entry name" value="WH-like_DNA-bd_sf"/>
</dbReference>
<keyword evidence="4" id="KW-0804">Transcription</keyword>
<reference evidence="7" key="1">
    <citation type="journal article" date="2019" name="Int. J. Syst. Evol. Microbiol.">
        <title>The Global Catalogue of Microorganisms (GCM) 10K type strain sequencing project: providing services to taxonomists for standard genome sequencing and annotation.</title>
        <authorList>
            <consortium name="The Broad Institute Genomics Platform"/>
            <consortium name="The Broad Institute Genome Sequencing Center for Infectious Disease"/>
            <person name="Wu L."/>
            <person name="Ma J."/>
        </authorList>
    </citation>
    <scope>NUCLEOTIDE SEQUENCE [LARGE SCALE GENOMIC DNA]</scope>
    <source>
        <strain evidence="7">KCTC 42964</strain>
    </source>
</reference>
<dbReference type="Gene3D" id="3.40.190.290">
    <property type="match status" value="1"/>
</dbReference>
<evidence type="ECO:0000256" key="4">
    <source>
        <dbReference type="ARBA" id="ARBA00023163"/>
    </source>
</evidence>
<dbReference type="Pfam" id="PF00126">
    <property type="entry name" value="HTH_1"/>
    <property type="match status" value="1"/>
</dbReference>
<dbReference type="InterPro" id="IPR000847">
    <property type="entry name" value="LysR_HTH_N"/>
</dbReference>
<dbReference type="SUPFAM" id="SSF46785">
    <property type="entry name" value="Winged helix' DNA-binding domain"/>
    <property type="match status" value="1"/>
</dbReference>
<evidence type="ECO:0000256" key="3">
    <source>
        <dbReference type="ARBA" id="ARBA00023125"/>
    </source>
</evidence>
<dbReference type="InterPro" id="IPR036390">
    <property type="entry name" value="WH_DNA-bd_sf"/>
</dbReference>
<name>A0ABV7KYL6_9PROT</name>
<keyword evidence="7" id="KW-1185">Reference proteome</keyword>
<keyword evidence="2" id="KW-0805">Transcription regulation</keyword>
<protein>
    <submittedName>
        <fullName evidence="6">LysR family transcriptional regulator</fullName>
    </submittedName>
</protein>
<organism evidence="6 7">
    <name type="scientific">Marinibaculum pumilum</name>
    <dbReference type="NCBI Taxonomy" id="1766165"/>
    <lineage>
        <taxon>Bacteria</taxon>
        <taxon>Pseudomonadati</taxon>
        <taxon>Pseudomonadota</taxon>
        <taxon>Alphaproteobacteria</taxon>
        <taxon>Rhodospirillales</taxon>
        <taxon>Rhodospirillaceae</taxon>
        <taxon>Marinibaculum</taxon>
    </lineage>
</organism>
<dbReference type="SUPFAM" id="SSF53850">
    <property type="entry name" value="Periplasmic binding protein-like II"/>
    <property type="match status" value="1"/>
</dbReference>
<dbReference type="Gene3D" id="1.10.10.10">
    <property type="entry name" value="Winged helix-like DNA-binding domain superfamily/Winged helix DNA-binding domain"/>
    <property type="match status" value="1"/>
</dbReference>
<evidence type="ECO:0000313" key="6">
    <source>
        <dbReference type="EMBL" id="MFC3227397.1"/>
    </source>
</evidence>
<evidence type="ECO:0000256" key="1">
    <source>
        <dbReference type="ARBA" id="ARBA00009437"/>
    </source>
</evidence>
<evidence type="ECO:0000256" key="2">
    <source>
        <dbReference type="ARBA" id="ARBA00023015"/>
    </source>
</evidence>
<dbReference type="PANTHER" id="PTHR30419:SF8">
    <property type="entry name" value="NITROGEN ASSIMILATION TRANSCRIPTIONAL ACTIVATOR-RELATED"/>
    <property type="match status" value="1"/>
</dbReference>
<evidence type="ECO:0000259" key="5">
    <source>
        <dbReference type="PROSITE" id="PS50931"/>
    </source>
</evidence>
<comment type="caution">
    <text evidence="6">The sequence shown here is derived from an EMBL/GenBank/DDBJ whole genome shotgun (WGS) entry which is preliminary data.</text>
</comment>
<dbReference type="PANTHER" id="PTHR30419">
    <property type="entry name" value="HTH-TYPE TRANSCRIPTIONAL REGULATOR YBHD"/>
    <property type="match status" value="1"/>
</dbReference>
<sequence>MKHLRTLRHISEVAKTGSIRKTAERMNLTPSALTRKIQDFEQELGTEIFERMAGGVRPNAAGELLLRHIREQISDFDRLRSQIADLSGMRRGHVAIACSQAFAHHFIPHEIARYREQFPQVSFEVRVIDHREAVAALHAHEVDLALVLQPPAGQDFQALVTSAPTLCAMMAAGHPLAGAVAAPGAETEPGPDLPVRLRDCLRYPLILPDRSTAGRYLFEIALRRAGMEAEVAVTSNSFEFVRSYLLREPLIGFQVMSGLPPLPEQAATGLVFRQVDRRDAATATLALGQLRGRSLSVAAAKFAEQVSRSLDRDNAAGG</sequence>
<keyword evidence="3" id="KW-0238">DNA-binding</keyword>
<dbReference type="PROSITE" id="PS50931">
    <property type="entry name" value="HTH_LYSR"/>
    <property type="match status" value="1"/>
</dbReference>
<dbReference type="Proteomes" id="UP001595528">
    <property type="component" value="Unassembled WGS sequence"/>
</dbReference>
<dbReference type="InterPro" id="IPR050950">
    <property type="entry name" value="HTH-type_LysR_regulators"/>
</dbReference>
<gene>
    <name evidence="6" type="ORF">ACFOGJ_09160</name>
</gene>
<dbReference type="Pfam" id="PF03466">
    <property type="entry name" value="LysR_substrate"/>
    <property type="match status" value="1"/>
</dbReference>
<dbReference type="EMBL" id="JBHRTR010000023">
    <property type="protein sequence ID" value="MFC3227397.1"/>
    <property type="molecule type" value="Genomic_DNA"/>
</dbReference>
<dbReference type="InterPro" id="IPR005119">
    <property type="entry name" value="LysR_subst-bd"/>
</dbReference>